<protein>
    <recommendedName>
        <fullName evidence="2">Peroxisomal biogenesis factor 3</fullName>
    </recommendedName>
    <alternativeName>
        <fullName evidence="5">Peroxisomal assembly protein PEX3</fullName>
    </alternativeName>
</protein>
<dbReference type="OMA" id="FTRTVCA"/>
<feature type="transmembrane region" description="Helical" evidence="6">
    <location>
        <begin position="16"/>
        <end position="33"/>
    </location>
</feature>
<keyword evidence="6" id="KW-0812">Transmembrane</keyword>
<dbReference type="Pfam" id="PF04882">
    <property type="entry name" value="Peroxin-3"/>
    <property type="match status" value="1"/>
</dbReference>
<evidence type="ECO:0000313" key="7">
    <source>
        <dbReference type="EMBL" id="EDO43257.1"/>
    </source>
</evidence>
<keyword evidence="3" id="KW-0962">Peroxisome biogenesis</keyword>
<dbReference type="GO" id="GO:0005778">
    <property type="term" value="C:peroxisomal membrane"/>
    <property type="evidence" value="ECO:0000318"/>
    <property type="project" value="GO_Central"/>
</dbReference>
<evidence type="ECO:0000313" key="8">
    <source>
        <dbReference type="Proteomes" id="UP000001593"/>
    </source>
</evidence>
<dbReference type="eggNOG" id="KOG4444">
    <property type="taxonomic scope" value="Eukaryota"/>
</dbReference>
<dbReference type="PhylomeDB" id="A7RZD3"/>
<evidence type="ECO:0000256" key="3">
    <source>
        <dbReference type="ARBA" id="ARBA00022593"/>
    </source>
</evidence>
<dbReference type="GO" id="GO:0030674">
    <property type="term" value="F:protein-macromolecule adaptor activity"/>
    <property type="evidence" value="ECO:0000318"/>
    <property type="project" value="GO_Central"/>
</dbReference>
<dbReference type="InParanoid" id="A7RZD3"/>
<dbReference type="STRING" id="45351.A7RZD3"/>
<dbReference type="EMBL" id="DS469556">
    <property type="protein sequence ID" value="EDO43257.1"/>
    <property type="molecule type" value="Genomic_DNA"/>
</dbReference>
<dbReference type="Proteomes" id="UP000001593">
    <property type="component" value="Unassembled WGS sequence"/>
</dbReference>
<proteinExistence type="predicted"/>
<evidence type="ECO:0000256" key="6">
    <source>
        <dbReference type="SAM" id="Phobius"/>
    </source>
</evidence>
<dbReference type="PANTHER" id="PTHR28080">
    <property type="entry name" value="PEROXISOMAL BIOGENESIS FACTOR 3"/>
    <property type="match status" value="1"/>
</dbReference>
<comment type="subunit">
    <text evidence="1">Interacts with PEX19.</text>
</comment>
<reference evidence="7 8" key="1">
    <citation type="journal article" date="2007" name="Science">
        <title>Sea anemone genome reveals ancestral eumetazoan gene repertoire and genomic organization.</title>
        <authorList>
            <person name="Putnam N.H."/>
            <person name="Srivastava M."/>
            <person name="Hellsten U."/>
            <person name="Dirks B."/>
            <person name="Chapman J."/>
            <person name="Salamov A."/>
            <person name="Terry A."/>
            <person name="Shapiro H."/>
            <person name="Lindquist E."/>
            <person name="Kapitonov V.V."/>
            <person name="Jurka J."/>
            <person name="Genikhovich G."/>
            <person name="Grigoriev I.V."/>
            <person name="Lucas S.M."/>
            <person name="Steele R.E."/>
            <person name="Finnerty J.R."/>
            <person name="Technau U."/>
            <person name="Martindale M.Q."/>
            <person name="Rokhsar D.S."/>
        </authorList>
    </citation>
    <scope>NUCLEOTIDE SEQUENCE [LARGE SCALE GENOMIC DNA]</scope>
    <source>
        <strain evidence="8">CH2 X CH6</strain>
    </source>
</reference>
<keyword evidence="6" id="KW-0472">Membrane</keyword>
<dbReference type="HOGENOM" id="CLU_041367_2_0_1"/>
<accession>A7RZD3</accession>
<keyword evidence="8" id="KW-1185">Reference proteome</keyword>
<gene>
    <name evidence="7" type="ORF">NEMVEDRAFT_v1g98684</name>
</gene>
<comment type="function">
    <text evidence="4">Involved in peroxisome biosynthesis and integrity. Assembles membrane vesicles before the matrix proteins are translocated. As a docking factor for PEX19, is necessary for the import of peroxisomal membrane proteins in the peroxisomes.</text>
</comment>
<dbReference type="AlphaFoldDB" id="A7RZD3"/>
<evidence type="ECO:0000256" key="4">
    <source>
        <dbReference type="ARBA" id="ARBA00025338"/>
    </source>
</evidence>
<organism evidence="7 8">
    <name type="scientific">Nematostella vectensis</name>
    <name type="common">Starlet sea anemone</name>
    <dbReference type="NCBI Taxonomy" id="45351"/>
    <lineage>
        <taxon>Eukaryota</taxon>
        <taxon>Metazoa</taxon>
        <taxon>Cnidaria</taxon>
        <taxon>Anthozoa</taxon>
        <taxon>Hexacorallia</taxon>
        <taxon>Actiniaria</taxon>
        <taxon>Edwardsiidae</taxon>
        <taxon>Nematostella</taxon>
    </lineage>
</organism>
<name>A7RZD3_NEMVE</name>
<evidence type="ECO:0000256" key="5">
    <source>
        <dbReference type="ARBA" id="ARBA00029630"/>
    </source>
</evidence>
<sequence>MWESIKGFFRRHKRKFVVGGIVITGIYIVSRYARWRLDEWRANQELEYIAQARKQHHFESNQRTCSVTLYSLIPSLRDSLLDKLNTEEITAKLREKPANKLELWESLKTLSFARTVTAVYSSCMLFVFLRVQLNVIGGYMYLDSLVTPVEGGSNGKRKHVAEGMQKKYLALVKYLLSEGLDKMTDTIKRSTEDILSDISLKDKLTHAELQRLINHIRQTFEFSQQTSSSMRSSQTGSTPLSSTRPFCQFMVPEDMAALDGRGETAVGGVEGEEFMRLVEETLDVLESEDCSAVLQGCLDVAFAHILGNIAPFFQAEELGMSFKYLLAVSLPLAKIIPIVNGQIYHMFSDSDNSYLQDLFKVRFAGEFAANVYEAFSTEVD</sequence>
<dbReference type="InterPro" id="IPR006966">
    <property type="entry name" value="Peroxin-3"/>
</dbReference>
<evidence type="ECO:0000256" key="1">
    <source>
        <dbReference type="ARBA" id="ARBA00011494"/>
    </source>
</evidence>
<keyword evidence="6" id="KW-1133">Transmembrane helix</keyword>
<evidence type="ECO:0000256" key="2">
    <source>
        <dbReference type="ARBA" id="ARBA00014294"/>
    </source>
</evidence>
<dbReference type="GO" id="GO:0045046">
    <property type="term" value="P:protein import into peroxisome membrane"/>
    <property type="evidence" value="ECO:0000318"/>
    <property type="project" value="GO_Central"/>
</dbReference>
<dbReference type="PANTHER" id="PTHR28080:SF1">
    <property type="entry name" value="PEROXISOMAL BIOGENESIS FACTOR 3"/>
    <property type="match status" value="1"/>
</dbReference>